<feature type="compositionally biased region" description="Polar residues" evidence="1">
    <location>
        <begin position="1"/>
        <end position="12"/>
    </location>
</feature>
<comment type="caution">
    <text evidence="2">The sequence shown here is derived from an EMBL/GenBank/DDBJ whole genome shotgun (WGS) entry which is preliminary data.</text>
</comment>
<reference evidence="3" key="1">
    <citation type="journal article" date="2015" name="PLoS Genet.">
        <title>The dynamic genome and transcriptome of the human fungal pathogen Blastomyces and close relative Emmonsia.</title>
        <authorList>
            <person name="Munoz J.F."/>
            <person name="Gauthier G.M."/>
            <person name="Desjardins C.A."/>
            <person name="Gallo J.E."/>
            <person name="Holder J."/>
            <person name="Sullivan T.D."/>
            <person name="Marty A.J."/>
            <person name="Carmen J.C."/>
            <person name="Chen Z."/>
            <person name="Ding L."/>
            <person name="Gujja S."/>
            <person name="Magrini V."/>
            <person name="Misas E."/>
            <person name="Mitreva M."/>
            <person name="Priest M."/>
            <person name="Saif S."/>
            <person name="Whiston E.A."/>
            <person name="Young S."/>
            <person name="Zeng Q."/>
            <person name="Goldman W.E."/>
            <person name="Mardis E.R."/>
            <person name="Taylor J.W."/>
            <person name="McEwen J.G."/>
            <person name="Clay O.K."/>
            <person name="Klein B.S."/>
            <person name="Cuomo C.A."/>
        </authorList>
    </citation>
    <scope>NUCLEOTIDE SEQUENCE [LARGE SCALE GENOMIC DNA]</scope>
    <source>
        <strain evidence="3">UAMH 139</strain>
    </source>
</reference>
<dbReference type="AlphaFoldDB" id="A0A0H1BP92"/>
<sequence>MPSRLASSNDLTPETPATMPLQSPETPALLPWRADLSPGPPVVLPAVGRSCKTRRGSCARH</sequence>
<dbReference type="Proteomes" id="UP000053573">
    <property type="component" value="Unassembled WGS sequence"/>
</dbReference>
<keyword evidence="3" id="KW-1185">Reference proteome</keyword>
<feature type="compositionally biased region" description="Basic residues" evidence="1">
    <location>
        <begin position="51"/>
        <end position="61"/>
    </location>
</feature>
<protein>
    <submittedName>
        <fullName evidence="2">Uncharacterized protein</fullName>
    </submittedName>
</protein>
<accession>A0A0H1BP92</accession>
<evidence type="ECO:0000313" key="3">
    <source>
        <dbReference type="Proteomes" id="UP000053573"/>
    </source>
</evidence>
<proteinExistence type="predicted"/>
<name>A0A0H1BP92_9EURO</name>
<dbReference type="EMBL" id="LDEV01000457">
    <property type="protein sequence ID" value="KLJ13190.1"/>
    <property type="molecule type" value="Genomic_DNA"/>
</dbReference>
<evidence type="ECO:0000256" key="1">
    <source>
        <dbReference type="SAM" id="MobiDB-lite"/>
    </source>
</evidence>
<feature type="region of interest" description="Disordered" evidence="1">
    <location>
        <begin position="1"/>
        <end position="61"/>
    </location>
</feature>
<organism evidence="2 3">
    <name type="scientific">Blastomyces silverae</name>
    <dbReference type="NCBI Taxonomy" id="2060906"/>
    <lineage>
        <taxon>Eukaryota</taxon>
        <taxon>Fungi</taxon>
        <taxon>Dikarya</taxon>
        <taxon>Ascomycota</taxon>
        <taxon>Pezizomycotina</taxon>
        <taxon>Eurotiomycetes</taxon>
        <taxon>Eurotiomycetidae</taxon>
        <taxon>Onygenales</taxon>
        <taxon>Ajellomycetaceae</taxon>
        <taxon>Blastomyces</taxon>
    </lineage>
</organism>
<gene>
    <name evidence="2" type="ORF">EMPG_11843</name>
</gene>
<evidence type="ECO:0000313" key="2">
    <source>
        <dbReference type="EMBL" id="KLJ13190.1"/>
    </source>
</evidence>